<reference evidence="2" key="2">
    <citation type="submission" date="2015-01" db="EMBL/GenBank/DDBJ databases">
        <title>Evolutionary Origins and Diversification of the Mycorrhizal Mutualists.</title>
        <authorList>
            <consortium name="DOE Joint Genome Institute"/>
            <consortium name="Mycorrhizal Genomics Consortium"/>
            <person name="Kohler A."/>
            <person name="Kuo A."/>
            <person name="Nagy L.G."/>
            <person name="Floudas D."/>
            <person name="Copeland A."/>
            <person name="Barry K.W."/>
            <person name="Cichocki N."/>
            <person name="Veneault-Fourrey C."/>
            <person name="LaButti K."/>
            <person name="Lindquist E.A."/>
            <person name="Lipzen A."/>
            <person name="Lundell T."/>
            <person name="Morin E."/>
            <person name="Murat C."/>
            <person name="Riley R."/>
            <person name="Ohm R."/>
            <person name="Sun H."/>
            <person name="Tunlid A."/>
            <person name="Henrissat B."/>
            <person name="Grigoriev I.V."/>
            <person name="Hibbett D.S."/>
            <person name="Martin F."/>
        </authorList>
    </citation>
    <scope>NUCLEOTIDE SEQUENCE [LARGE SCALE GENOMIC DNA]</scope>
    <source>
        <strain evidence="2">Ve08.2h10</strain>
    </source>
</reference>
<name>A0A0D0DTT7_9AGAM</name>
<reference evidence="1 2" key="1">
    <citation type="submission" date="2014-04" db="EMBL/GenBank/DDBJ databases">
        <authorList>
            <consortium name="DOE Joint Genome Institute"/>
            <person name="Kuo A."/>
            <person name="Kohler A."/>
            <person name="Jargeat P."/>
            <person name="Nagy L.G."/>
            <person name="Floudas D."/>
            <person name="Copeland A."/>
            <person name="Barry K.W."/>
            <person name="Cichocki N."/>
            <person name="Veneault-Fourrey C."/>
            <person name="LaButti K."/>
            <person name="Lindquist E.A."/>
            <person name="Lipzen A."/>
            <person name="Lundell T."/>
            <person name="Morin E."/>
            <person name="Murat C."/>
            <person name="Sun H."/>
            <person name="Tunlid A."/>
            <person name="Henrissat B."/>
            <person name="Grigoriev I.V."/>
            <person name="Hibbett D.S."/>
            <person name="Martin F."/>
            <person name="Nordberg H.P."/>
            <person name="Cantor M.N."/>
            <person name="Hua S.X."/>
        </authorList>
    </citation>
    <scope>NUCLEOTIDE SEQUENCE [LARGE SCALE GENOMIC DNA]</scope>
    <source>
        <strain evidence="1 2">Ve08.2h10</strain>
    </source>
</reference>
<dbReference type="Proteomes" id="UP000054538">
    <property type="component" value="Unassembled WGS sequence"/>
</dbReference>
<dbReference type="HOGENOM" id="CLU_1778074_0_0_1"/>
<accession>A0A0D0DTT7</accession>
<proteinExistence type="predicted"/>
<dbReference type="EMBL" id="KN824937">
    <property type="protein sequence ID" value="KIK97418.1"/>
    <property type="molecule type" value="Genomic_DNA"/>
</dbReference>
<protein>
    <submittedName>
        <fullName evidence="1">Uncharacterized protein</fullName>
    </submittedName>
</protein>
<sequence>MSVCAKFHLPLTQVFCLHTPPTAFIAFYHLFRIGLRFPCVVVIRFILEQLPDCQCVQYNPSAAPSYVIDICCLWDDLLMSSGRECTVVERMVGKLAEMPYDDYEGQCVPDVSAARYWISICQHGIALESRTMAPSPTSEIAIGLHT</sequence>
<gene>
    <name evidence="1" type="ORF">PAXRUDRAFT_227613</name>
</gene>
<keyword evidence="2" id="KW-1185">Reference proteome</keyword>
<evidence type="ECO:0000313" key="2">
    <source>
        <dbReference type="Proteomes" id="UP000054538"/>
    </source>
</evidence>
<dbReference type="AlphaFoldDB" id="A0A0D0DTT7"/>
<evidence type="ECO:0000313" key="1">
    <source>
        <dbReference type="EMBL" id="KIK97418.1"/>
    </source>
</evidence>
<organism evidence="1 2">
    <name type="scientific">Paxillus rubicundulus Ve08.2h10</name>
    <dbReference type="NCBI Taxonomy" id="930991"/>
    <lineage>
        <taxon>Eukaryota</taxon>
        <taxon>Fungi</taxon>
        <taxon>Dikarya</taxon>
        <taxon>Basidiomycota</taxon>
        <taxon>Agaricomycotina</taxon>
        <taxon>Agaricomycetes</taxon>
        <taxon>Agaricomycetidae</taxon>
        <taxon>Boletales</taxon>
        <taxon>Paxilineae</taxon>
        <taxon>Paxillaceae</taxon>
        <taxon>Paxillus</taxon>
    </lineage>
</organism>
<dbReference type="InParanoid" id="A0A0D0DTT7"/>